<accession>A0A2X4VKP1</accession>
<proteinExistence type="predicted"/>
<dbReference type="InterPro" id="IPR029058">
    <property type="entry name" value="AB_hydrolase_fold"/>
</dbReference>
<gene>
    <name evidence="2" type="primary">ytpA_1</name>
    <name evidence="2" type="ORF">NCTC4824_00299</name>
</gene>
<reference evidence="2 3" key="1">
    <citation type="submission" date="2018-06" db="EMBL/GenBank/DDBJ databases">
        <authorList>
            <consortium name="Pathogen Informatics"/>
            <person name="Doyle S."/>
        </authorList>
    </citation>
    <scope>NUCLEOTIDE SEQUENCE [LARGE SCALE GENOMIC DNA]</scope>
    <source>
        <strain evidence="2 3">NCTC4824</strain>
    </source>
</reference>
<dbReference type="SUPFAM" id="SSF53474">
    <property type="entry name" value="alpha/beta-Hydrolases"/>
    <property type="match status" value="1"/>
</dbReference>
<protein>
    <submittedName>
        <fullName evidence="2">Alpha/beta fold family hydrolase</fullName>
        <ecNumber evidence="2">3.-.-.-</ecNumber>
        <ecNumber evidence="2">3.1.1.-</ecNumber>
    </submittedName>
</protein>
<dbReference type="GO" id="GO:0016787">
    <property type="term" value="F:hydrolase activity"/>
    <property type="evidence" value="ECO:0007669"/>
    <property type="project" value="UniProtKB-KW"/>
</dbReference>
<sequence>MEITSNWLTMHDQVEIYVKKWVLKNVHPKAILQLSHGMAEHIERYNEFAQYLVHKGVFVYGNDHRGHGKTGEKSGLYGFFAKEDGFEYVVDDLYSVNQWIQKEYPDVPIYLMGHSMGSFLARRYIQKYSHSIKGVIISGTAGSPGIAGEIGKQIAKWEIRIKGARTPSPLLDRLSFGSFNKGIVNSKTKFDWLTRDQEQVAKYMNDPFCGFLSSAGYFYDLFTGLEKIHHNELIQYIPKQLPMFIFSGDKDPVGRMGKGVQKVIQQYEQNGLGNIEYKFFQNGRHEMLNETNKNEVYHVIYRWLMKQESLSNQTFD</sequence>
<keyword evidence="2" id="KW-0378">Hydrolase</keyword>
<dbReference type="EC" id="3.-.-.-" evidence="2"/>
<dbReference type="EC" id="3.1.1.-" evidence="2"/>
<dbReference type="Proteomes" id="UP000249134">
    <property type="component" value="Chromosome 1"/>
</dbReference>
<dbReference type="EMBL" id="LS483476">
    <property type="protein sequence ID" value="SQI51533.1"/>
    <property type="molecule type" value="Genomic_DNA"/>
</dbReference>
<evidence type="ECO:0000313" key="2">
    <source>
        <dbReference type="EMBL" id="SQI51533.1"/>
    </source>
</evidence>
<dbReference type="InterPro" id="IPR051044">
    <property type="entry name" value="MAG_DAG_Lipase"/>
</dbReference>
<dbReference type="Gene3D" id="3.40.50.1820">
    <property type="entry name" value="alpha/beta hydrolase"/>
    <property type="match status" value="1"/>
</dbReference>
<dbReference type="STRING" id="1348624.GCA_001591545_03804"/>
<keyword evidence="3" id="KW-1185">Reference proteome</keyword>
<feature type="domain" description="Serine aminopeptidase S33" evidence="1">
    <location>
        <begin position="27"/>
        <end position="292"/>
    </location>
</feature>
<name>A0A2X4VKP1_LEDLE</name>
<dbReference type="PANTHER" id="PTHR11614">
    <property type="entry name" value="PHOSPHOLIPASE-RELATED"/>
    <property type="match status" value="1"/>
</dbReference>
<evidence type="ECO:0000259" key="1">
    <source>
        <dbReference type="Pfam" id="PF12146"/>
    </source>
</evidence>
<dbReference type="Pfam" id="PF12146">
    <property type="entry name" value="Hydrolase_4"/>
    <property type="match status" value="1"/>
</dbReference>
<organism evidence="2 3">
    <name type="scientific">Lederbergia lenta</name>
    <name type="common">Bacillus lentus</name>
    <dbReference type="NCBI Taxonomy" id="1467"/>
    <lineage>
        <taxon>Bacteria</taxon>
        <taxon>Bacillati</taxon>
        <taxon>Bacillota</taxon>
        <taxon>Bacilli</taxon>
        <taxon>Bacillales</taxon>
        <taxon>Bacillaceae</taxon>
        <taxon>Lederbergia</taxon>
    </lineage>
</organism>
<dbReference type="KEGG" id="blen:NCTC4824_00299"/>
<dbReference type="RefSeq" id="WP_111703368.1">
    <property type="nucleotide sequence ID" value="NZ_CBCSGM010000002.1"/>
</dbReference>
<evidence type="ECO:0000313" key="3">
    <source>
        <dbReference type="Proteomes" id="UP000249134"/>
    </source>
</evidence>
<dbReference type="AlphaFoldDB" id="A0A2X4VKP1"/>
<dbReference type="InterPro" id="IPR022742">
    <property type="entry name" value="Hydrolase_4"/>
</dbReference>